<reference evidence="1 2" key="2">
    <citation type="submission" date="2015-10" db="EMBL/GenBank/DDBJ databases">
        <title>Draft Genome Sequence of Prosthecomicrobium hirschii ATCC 27832.</title>
        <authorList>
            <person name="Daniel J."/>
            <person name="Givan S.A."/>
            <person name="Brun Y.V."/>
            <person name="Brown P.J."/>
        </authorList>
    </citation>
    <scope>NUCLEOTIDE SEQUENCE [LARGE SCALE GENOMIC DNA]</scope>
    <source>
        <strain evidence="1 2">16</strain>
    </source>
</reference>
<gene>
    <name evidence="1" type="ORF">ABB55_03345</name>
</gene>
<dbReference type="PANTHER" id="PTHR47628">
    <property type="match status" value="1"/>
</dbReference>
<dbReference type="InterPro" id="IPR028082">
    <property type="entry name" value="Peripla_BP_I"/>
</dbReference>
<dbReference type="PANTHER" id="PTHR47628:SF1">
    <property type="entry name" value="ALIPHATIC AMIDASE EXPRESSION-REGULATING PROTEIN"/>
    <property type="match status" value="1"/>
</dbReference>
<dbReference type="Pfam" id="PF13433">
    <property type="entry name" value="Peripla_BP_5"/>
    <property type="match status" value="1"/>
</dbReference>
<evidence type="ECO:0000313" key="2">
    <source>
        <dbReference type="Proteomes" id="UP000048984"/>
    </source>
</evidence>
<organism evidence="1 2">
    <name type="scientific">Prosthecodimorpha hirschii</name>
    <dbReference type="NCBI Taxonomy" id="665126"/>
    <lineage>
        <taxon>Bacteria</taxon>
        <taxon>Pseudomonadati</taxon>
        <taxon>Pseudomonadota</taxon>
        <taxon>Alphaproteobacteria</taxon>
        <taxon>Hyphomicrobiales</taxon>
        <taxon>Ancalomicrobiaceae</taxon>
        <taxon>Prosthecodimorpha</taxon>
    </lineage>
</organism>
<dbReference type="CDD" id="cd06357">
    <property type="entry name" value="PBP1_AmiC"/>
    <property type="match status" value="1"/>
</dbReference>
<evidence type="ECO:0000313" key="1">
    <source>
        <dbReference type="EMBL" id="KPL51381.1"/>
    </source>
</evidence>
<dbReference type="AlphaFoldDB" id="A0A0P6VH75"/>
<sequence>MAGQSRTSRSDNEPWRIGLLFSRSGIMELVETEHFRGSALAVEEINLAGGVLGRDIEPVCYDPATSPDLYRRFAERLIVEDGVSTIFGCCLSSERKAILPIVERRNALLWYPSLYEGFEYSPNVIYTGATPNQNSIQLAQYLFAHYGKSLYLVGSDYIYPRESNRVMREFVEREGGTIAAERYLPMEPGEEQLRRVVDDIRRTRPAAVFSTVVGRGSREFYRLFHAAGLDPATMPIASLTMAEGEIQAIGPELCVGHLTSAPYFSSLDTPASRRFVAAYRSRFGAGSAVTMYAEAAYFQIHLFARSLARAGSLDTQRLVDAALGLEIEAPQGAVMIDADNQHAWVRPRIGKATAEGEFAVVWEARQPIKPDPYLVNHAYDDAWTE</sequence>
<dbReference type="STRING" id="665126.ABB55_03345"/>
<dbReference type="PRINTS" id="PR00337">
    <property type="entry name" value="LEUILEVALBP"/>
</dbReference>
<keyword evidence="2" id="KW-1185">Reference proteome</keyword>
<proteinExistence type="predicted"/>
<dbReference type="InterPro" id="IPR039570">
    <property type="entry name" value="AmiC_PBP1"/>
</dbReference>
<dbReference type="SUPFAM" id="SSF53822">
    <property type="entry name" value="Periplasmic binding protein-like I"/>
    <property type="match status" value="1"/>
</dbReference>
<dbReference type="EMBL" id="LJYW01000001">
    <property type="protein sequence ID" value="KPL51381.1"/>
    <property type="molecule type" value="Genomic_DNA"/>
</dbReference>
<comment type="caution">
    <text evidence="1">The sequence shown here is derived from an EMBL/GenBank/DDBJ whole genome shotgun (WGS) entry which is preliminary data.</text>
</comment>
<dbReference type="InterPro" id="IPR000709">
    <property type="entry name" value="Leu_Ile_Val-bd"/>
</dbReference>
<protein>
    <submittedName>
        <fullName evidence="1">Amino acid ABC transporter substrate-binding protein</fullName>
    </submittedName>
</protein>
<dbReference type="Proteomes" id="UP000048984">
    <property type="component" value="Unassembled WGS sequence"/>
</dbReference>
<accession>A0A0P6VH75</accession>
<name>A0A0P6VH75_9HYPH</name>
<reference evidence="1 2" key="1">
    <citation type="submission" date="2015-09" db="EMBL/GenBank/DDBJ databases">
        <authorList>
            <person name="Jackson K.R."/>
            <person name="Lunt B.L."/>
            <person name="Fisher J.N.B."/>
            <person name="Gardner A.V."/>
            <person name="Bailey M.E."/>
            <person name="Deus L.M."/>
            <person name="Earl A.S."/>
            <person name="Gibby P.D."/>
            <person name="Hartmann K.A."/>
            <person name="Liu J.E."/>
            <person name="Manci A.M."/>
            <person name="Nielsen D.A."/>
            <person name="Solomon M.B."/>
            <person name="Breakwell D.P."/>
            <person name="Burnett S.H."/>
            <person name="Grose J.H."/>
        </authorList>
    </citation>
    <scope>NUCLEOTIDE SEQUENCE [LARGE SCALE GENOMIC DNA]</scope>
    <source>
        <strain evidence="1 2">16</strain>
    </source>
</reference>
<dbReference type="GO" id="GO:0006865">
    <property type="term" value="P:amino acid transport"/>
    <property type="evidence" value="ECO:0007669"/>
    <property type="project" value="InterPro"/>
</dbReference>
<dbReference type="Gene3D" id="3.40.50.2300">
    <property type="match status" value="2"/>
</dbReference>
<dbReference type="RefSeq" id="WP_054357543.1">
    <property type="nucleotide sequence ID" value="NZ_LJYW01000001.1"/>
</dbReference>
<dbReference type="GO" id="GO:0033218">
    <property type="term" value="F:amide binding"/>
    <property type="evidence" value="ECO:0007669"/>
    <property type="project" value="InterPro"/>
</dbReference>